<keyword evidence="3 10" id="KW-0808">Transferase</keyword>
<dbReference type="GO" id="GO:0006695">
    <property type="term" value="P:cholesterol biosynthetic process"/>
    <property type="evidence" value="ECO:0007669"/>
    <property type="project" value="TreeGrafter"/>
</dbReference>
<feature type="non-terminal residue" evidence="13">
    <location>
        <position position="389"/>
    </location>
</feature>
<evidence type="ECO:0000256" key="4">
    <source>
        <dbReference type="ARBA" id="ARBA00022741"/>
    </source>
</evidence>
<dbReference type="Gene3D" id="3.30.70.890">
    <property type="entry name" value="GHMP kinase, C-terminal domain"/>
    <property type="match status" value="1"/>
</dbReference>
<evidence type="ECO:0000259" key="12">
    <source>
        <dbReference type="Pfam" id="PF08544"/>
    </source>
</evidence>
<keyword evidence="10" id="KW-0753">Steroid metabolism</keyword>
<keyword evidence="4 10" id="KW-0547">Nucleotide-binding</keyword>
<dbReference type="InterPro" id="IPR006204">
    <property type="entry name" value="GHMP_kinase_N_dom"/>
</dbReference>
<sequence length="389" mass="42224">MSLLEVKVSAPGKVILHGEHSVMYGKFAIAGSLGLRTSMIVKEVKSKGDLTINLHLPSVDLEEVLPLNLIKEHLIPSHNDTWNRPDVINHEKHLEKVDNCLHKILPGYGDLKSFKKNSLRGFFYILSGIFDGDLLNNSIDVTITSELTVGAGTGSSASCAVCVSAGFLQLLKLKKGIQNEEFSLEDKMMISSWAFNCEKIMHGAPSGIDNSICTYGSLVGFTKGEKPVIPDYKINLRILLIDTKVSRQTKLLIEKVKTLREWNTEAVNCVMDALGHLAKNAAEVMKNISEAKGEDADILYQRLAELWNMNHCLLASLGVSHASLEDVRASALKYNLACKLTGAGGGGNAIILVPPQTENATIEALTNELVSKGYAVRNTQLGGSGVTLD</sequence>
<comment type="similarity">
    <text evidence="10">Belongs to the GHMP kinase family. Mevalonate kinase subfamily.</text>
</comment>
<evidence type="ECO:0000256" key="3">
    <source>
        <dbReference type="ARBA" id="ARBA00022679"/>
    </source>
</evidence>
<proteinExistence type="inferred from homology"/>
<dbReference type="PANTHER" id="PTHR43290:SF2">
    <property type="entry name" value="MEVALONATE KINASE"/>
    <property type="match status" value="1"/>
</dbReference>
<keyword evidence="5 10" id="KW-0418">Kinase</keyword>
<evidence type="ECO:0000256" key="9">
    <source>
        <dbReference type="ARBA" id="ARBA00029438"/>
    </source>
</evidence>
<comment type="subcellular location">
    <subcellularLocation>
        <location evidence="10">Cytoplasm</location>
    </subcellularLocation>
</comment>
<keyword evidence="8 10" id="KW-0443">Lipid metabolism</keyword>
<reference evidence="13" key="1">
    <citation type="submission" date="2021-12" db="EMBL/GenBank/DDBJ databases">
        <authorList>
            <person name="Martin H S."/>
        </authorList>
    </citation>
    <scope>NUCLEOTIDE SEQUENCE</scope>
</reference>
<dbReference type="GO" id="GO:0005829">
    <property type="term" value="C:cytosol"/>
    <property type="evidence" value="ECO:0007669"/>
    <property type="project" value="TreeGrafter"/>
</dbReference>
<evidence type="ECO:0000256" key="2">
    <source>
        <dbReference type="ARBA" id="ARBA00022516"/>
    </source>
</evidence>
<evidence type="ECO:0000256" key="10">
    <source>
        <dbReference type="RuleBase" id="RU363087"/>
    </source>
</evidence>
<dbReference type="PANTHER" id="PTHR43290">
    <property type="entry name" value="MEVALONATE KINASE"/>
    <property type="match status" value="1"/>
</dbReference>
<keyword evidence="1 10" id="KW-0963">Cytoplasm</keyword>
<evidence type="ECO:0000313" key="13">
    <source>
        <dbReference type="EMBL" id="CAH0713449.1"/>
    </source>
</evidence>
<dbReference type="InterPro" id="IPR036554">
    <property type="entry name" value="GHMP_kinase_C_sf"/>
</dbReference>
<dbReference type="EMBL" id="OV170221">
    <property type="protein sequence ID" value="CAH0713449.1"/>
    <property type="molecule type" value="Genomic_DNA"/>
</dbReference>
<dbReference type="Pfam" id="PF08544">
    <property type="entry name" value="GHMP_kinases_C"/>
    <property type="match status" value="1"/>
</dbReference>
<keyword evidence="10" id="KW-1207">Sterol metabolism</keyword>
<feature type="domain" description="GHMP kinase C-terminal" evidence="12">
    <location>
        <begin position="301"/>
        <end position="367"/>
    </location>
</feature>
<dbReference type="InterPro" id="IPR014721">
    <property type="entry name" value="Ribsml_uS5_D2-typ_fold_subgr"/>
</dbReference>
<keyword evidence="10" id="KW-0756">Sterol biosynthesis</keyword>
<evidence type="ECO:0000256" key="1">
    <source>
        <dbReference type="ARBA" id="ARBA00022490"/>
    </source>
</evidence>
<keyword evidence="7" id="KW-0460">Magnesium</keyword>
<dbReference type="PRINTS" id="PR00959">
    <property type="entry name" value="MEVGALKINASE"/>
</dbReference>
<keyword evidence="6 10" id="KW-0067">ATP-binding</keyword>
<dbReference type="InterPro" id="IPR006205">
    <property type="entry name" value="Mev_gal_kin"/>
</dbReference>
<dbReference type="InterPro" id="IPR013750">
    <property type="entry name" value="GHMP_kinase_C_dom"/>
</dbReference>
<dbReference type="Gene3D" id="3.30.230.10">
    <property type="match status" value="1"/>
</dbReference>
<dbReference type="GO" id="GO:0005524">
    <property type="term" value="F:ATP binding"/>
    <property type="evidence" value="ECO:0007669"/>
    <property type="project" value="UniProtKB-KW"/>
</dbReference>
<dbReference type="InterPro" id="IPR020568">
    <property type="entry name" value="Ribosomal_Su5_D2-typ_SF"/>
</dbReference>
<evidence type="ECO:0000256" key="8">
    <source>
        <dbReference type="ARBA" id="ARBA00023098"/>
    </source>
</evidence>
<dbReference type="Pfam" id="PF00288">
    <property type="entry name" value="GHMP_kinases_N"/>
    <property type="match status" value="1"/>
</dbReference>
<keyword evidence="2 10" id="KW-0444">Lipid biosynthesis</keyword>
<dbReference type="EC" id="2.7.1.36" evidence="10"/>
<dbReference type="GO" id="GO:0004496">
    <property type="term" value="F:mevalonate kinase activity"/>
    <property type="evidence" value="ECO:0007669"/>
    <property type="project" value="UniProtKB-EC"/>
</dbReference>
<dbReference type="AlphaFoldDB" id="A0A8J9U4Y8"/>
<dbReference type="Proteomes" id="UP000838878">
    <property type="component" value="Chromosome 1"/>
</dbReference>
<feature type="domain" description="GHMP kinase N-terminal" evidence="11">
    <location>
        <begin position="137"/>
        <end position="216"/>
    </location>
</feature>
<keyword evidence="10" id="KW-0752">Steroid biosynthesis</keyword>
<dbReference type="SUPFAM" id="SSF55060">
    <property type="entry name" value="GHMP Kinase, C-terminal domain"/>
    <property type="match status" value="1"/>
</dbReference>
<organism evidence="13 14">
    <name type="scientific">Brenthis ino</name>
    <name type="common">lesser marbled fritillary</name>
    <dbReference type="NCBI Taxonomy" id="405034"/>
    <lineage>
        <taxon>Eukaryota</taxon>
        <taxon>Metazoa</taxon>
        <taxon>Ecdysozoa</taxon>
        <taxon>Arthropoda</taxon>
        <taxon>Hexapoda</taxon>
        <taxon>Insecta</taxon>
        <taxon>Pterygota</taxon>
        <taxon>Neoptera</taxon>
        <taxon>Endopterygota</taxon>
        <taxon>Lepidoptera</taxon>
        <taxon>Glossata</taxon>
        <taxon>Ditrysia</taxon>
        <taxon>Papilionoidea</taxon>
        <taxon>Nymphalidae</taxon>
        <taxon>Heliconiinae</taxon>
        <taxon>Argynnini</taxon>
        <taxon>Brenthis</taxon>
    </lineage>
</organism>
<dbReference type="NCBIfam" id="TIGR00549">
    <property type="entry name" value="mevalon_kin"/>
    <property type="match status" value="1"/>
</dbReference>
<evidence type="ECO:0000259" key="11">
    <source>
        <dbReference type="Pfam" id="PF00288"/>
    </source>
</evidence>
<dbReference type="SUPFAM" id="SSF54211">
    <property type="entry name" value="Ribosomal protein S5 domain 2-like"/>
    <property type="match status" value="1"/>
</dbReference>
<comment type="pathway">
    <text evidence="9 10">Isoprenoid biosynthesis; isopentenyl diphosphate biosynthesis via mevalonate pathway; isopentenyl diphosphate from (R)-mevalonate: step 1/3.</text>
</comment>
<protein>
    <recommendedName>
        <fullName evidence="10">Mevalonate kinase</fullName>
        <shortName evidence="10">MK</shortName>
        <ecNumber evidence="10">2.7.1.36</ecNumber>
    </recommendedName>
</protein>
<comment type="catalytic activity">
    <reaction evidence="10">
        <text>(R)-mevalonate + ATP = (R)-5-phosphomevalonate + ADP + H(+)</text>
        <dbReference type="Rhea" id="RHEA:17065"/>
        <dbReference type="ChEBI" id="CHEBI:15378"/>
        <dbReference type="ChEBI" id="CHEBI:30616"/>
        <dbReference type="ChEBI" id="CHEBI:36464"/>
        <dbReference type="ChEBI" id="CHEBI:58146"/>
        <dbReference type="ChEBI" id="CHEBI:456216"/>
        <dbReference type="EC" id="2.7.1.36"/>
    </reaction>
</comment>
<gene>
    <name evidence="13" type="ORF">BINO364_LOCUS612</name>
</gene>
<dbReference type="OrthoDB" id="1652964at2759"/>
<evidence type="ECO:0000256" key="7">
    <source>
        <dbReference type="ARBA" id="ARBA00022842"/>
    </source>
</evidence>
<dbReference type="GO" id="GO:0019287">
    <property type="term" value="P:isopentenyl diphosphate biosynthetic process, mevalonate pathway"/>
    <property type="evidence" value="ECO:0007669"/>
    <property type="project" value="UniProtKB-UniPathway"/>
</dbReference>
<dbReference type="UniPathway" id="UPA00057">
    <property type="reaction ID" value="UER00098"/>
</dbReference>
<evidence type="ECO:0000256" key="6">
    <source>
        <dbReference type="ARBA" id="ARBA00022840"/>
    </source>
</evidence>
<accession>A0A8J9U4Y8</accession>
<name>A0A8J9U4Y8_9NEOP</name>
<keyword evidence="14" id="KW-1185">Reference proteome</keyword>
<evidence type="ECO:0000256" key="5">
    <source>
        <dbReference type="ARBA" id="ARBA00022777"/>
    </source>
</evidence>
<evidence type="ECO:0000313" key="14">
    <source>
        <dbReference type="Proteomes" id="UP000838878"/>
    </source>
</evidence>